<dbReference type="InterPro" id="IPR004274">
    <property type="entry name" value="FCP1_dom"/>
</dbReference>
<dbReference type="AlphaFoldDB" id="A0A2K3MQE9"/>
<comment type="catalytic activity">
    <reaction evidence="5 6">
        <text>O-phospho-L-threonyl-[protein] + H2O = L-threonyl-[protein] + phosphate</text>
        <dbReference type="Rhea" id="RHEA:47004"/>
        <dbReference type="Rhea" id="RHEA-COMP:11060"/>
        <dbReference type="Rhea" id="RHEA-COMP:11605"/>
        <dbReference type="ChEBI" id="CHEBI:15377"/>
        <dbReference type="ChEBI" id="CHEBI:30013"/>
        <dbReference type="ChEBI" id="CHEBI:43474"/>
        <dbReference type="ChEBI" id="CHEBI:61977"/>
        <dbReference type="EC" id="3.1.3.16"/>
    </reaction>
</comment>
<dbReference type="Gene3D" id="3.40.50.10190">
    <property type="entry name" value="BRCT domain"/>
    <property type="match status" value="1"/>
</dbReference>
<dbReference type="GO" id="GO:0005634">
    <property type="term" value="C:nucleus"/>
    <property type="evidence" value="ECO:0007669"/>
    <property type="project" value="UniProtKB-SubCell"/>
</dbReference>
<dbReference type="CDD" id="cd07521">
    <property type="entry name" value="HAD_FCP1-like"/>
    <property type="match status" value="1"/>
</dbReference>
<dbReference type="PANTHER" id="PTHR23081:SF36">
    <property type="entry name" value="RNA POLYMERASE II SUBUNIT A C-TERMINAL DOMAIN PHOSPHATASE"/>
    <property type="match status" value="1"/>
</dbReference>
<evidence type="ECO:0000256" key="6">
    <source>
        <dbReference type="RuleBase" id="RU366066"/>
    </source>
</evidence>
<dbReference type="EC" id="3.1.3.16" evidence="6"/>
<evidence type="ECO:0000313" key="9">
    <source>
        <dbReference type="EMBL" id="PNX93033.1"/>
    </source>
</evidence>
<dbReference type="Pfam" id="PF03031">
    <property type="entry name" value="NIF"/>
    <property type="match status" value="1"/>
</dbReference>
<evidence type="ECO:0000256" key="2">
    <source>
        <dbReference type="ARBA" id="ARBA00022801"/>
    </source>
</evidence>
<comment type="subcellular location">
    <subcellularLocation>
        <location evidence="1 6">Nucleus</location>
    </subcellularLocation>
</comment>
<dbReference type="SUPFAM" id="SSF52113">
    <property type="entry name" value="BRCT domain"/>
    <property type="match status" value="1"/>
</dbReference>
<dbReference type="InterPro" id="IPR039189">
    <property type="entry name" value="Fcp1"/>
</dbReference>
<evidence type="ECO:0000256" key="5">
    <source>
        <dbReference type="ARBA" id="ARBA00048336"/>
    </source>
</evidence>
<dbReference type="NCBIfam" id="TIGR02250">
    <property type="entry name" value="FCP1_euk"/>
    <property type="match status" value="1"/>
</dbReference>
<evidence type="ECO:0000256" key="1">
    <source>
        <dbReference type="ARBA" id="ARBA00004123"/>
    </source>
</evidence>
<comment type="caution">
    <text evidence="9">The sequence shown here is derived from an EMBL/GenBank/DDBJ whole genome shotgun (WGS) entry which is preliminary data.</text>
</comment>
<dbReference type="InterPro" id="IPR036412">
    <property type="entry name" value="HAD-like_sf"/>
</dbReference>
<evidence type="ECO:0000313" key="10">
    <source>
        <dbReference type="Proteomes" id="UP000236291"/>
    </source>
</evidence>
<keyword evidence="2 6" id="KW-0378">Hydrolase</keyword>
<evidence type="ECO:0000256" key="3">
    <source>
        <dbReference type="ARBA" id="ARBA00023242"/>
    </source>
</evidence>
<sequence length="481" mass="54994">PESARARNVVSRKEKKSLEFCDPVRVKMSGEENSPEDSSGEFADYIELVVDANASSADSLSDMEVESQDQSESFRRGLHFRSTNKEAKRKLRRLLQKEARETEASTSEGSMIQSAHALSSMEVDGCLHPGSMEGICITCGQNLPGKYGLTVGYMQKGLRLEGDEMSRLSSRTMKSLLNHRKLCLVLDLDHTLLNTTSLFWLTSEEMALNTNAGSLQGSLFISESMNLMTKLRPFVRTFLKEASEMFEMYIYTMGDRPYAIQMAKLLDPQEEYFKDKIISRDDGTKKDKKDLDIVMGTENAILILDDKEEVWPNHNDNLMLMERYLFFKSSCQEFGYKFKSLTELQSDEDETNGALSKILRVLKQIHSAFFDKLQGDLIDRDVRQVLSSLRGEVLSGCVIVFSHNFRSDLRPLKNMARRLGATCYTNPDATVTHVVATEFVTKETRWATQHNKFLVSRHWLEASHIFFQKQPEENFILRQRQ</sequence>
<dbReference type="SMART" id="SM00577">
    <property type="entry name" value="CPDc"/>
    <property type="match status" value="1"/>
</dbReference>
<dbReference type="InterPro" id="IPR011947">
    <property type="entry name" value="FCP1_euk"/>
</dbReference>
<feature type="domain" description="FCP1 homology" evidence="8">
    <location>
        <begin position="177"/>
        <end position="344"/>
    </location>
</feature>
<gene>
    <name evidence="9" type="ORF">L195_g016181</name>
</gene>
<keyword evidence="3 6" id="KW-0539">Nucleus</keyword>
<evidence type="ECO:0000259" key="7">
    <source>
        <dbReference type="PROSITE" id="PS50172"/>
    </source>
</evidence>
<dbReference type="SUPFAM" id="SSF56784">
    <property type="entry name" value="HAD-like"/>
    <property type="match status" value="1"/>
</dbReference>
<evidence type="ECO:0000256" key="4">
    <source>
        <dbReference type="ARBA" id="ARBA00047761"/>
    </source>
</evidence>
<dbReference type="STRING" id="57577.A0A2K3MQE9"/>
<dbReference type="Proteomes" id="UP000236291">
    <property type="component" value="Unassembled WGS sequence"/>
</dbReference>
<evidence type="ECO:0000259" key="8">
    <source>
        <dbReference type="PROSITE" id="PS50969"/>
    </source>
</evidence>
<dbReference type="SMART" id="SM00292">
    <property type="entry name" value="BRCT"/>
    <property type="match status" value="1"/>
</dbReference>
<accession>A0A2K3MQE9</accession>
<proteinExistence type="predicted"/>
<dbReference type="CDD" id="cd17729">
    <property type="entry name" value="BRCT_CTDP1"/>
    <property type="match status" value="1"/>
</dbReference>
<comment type="function">
    <text evidence="6">This promotes the activity of RNA polymerase II.</text>
</comment>
<dbReference type="InterPro" id="IPR001357">
    <property type="entry name" value="BRCT_dom"/>
</dbReference>
<dbReference type="PROSITE" id="PS50172">
    <property type="entry name" value="BRCT"/>
    <property type="match status" value="1"/>
</dbReference>
<comment type="catalytic activity">
    <reaction evidence="4 6">
        <text>O-phospho-L-seryl-[protein] + H2O = L-seryl-[protein] + phosphate</text>
        <dbReference type="Rhea" id="RHEA:20629"/>
        <dbReference type="Rhea" id="RHEA-COMP:9863"/>
        <dbReference type="Rhea" id="RHEA-COMP:11604"/>
        <dbReference type="ChEBI" id="CHEBI:15377"/>
        <dbReference type="ChEBI" id="CHEBI:29999"/>
        <dbReference type="ChEBI" id="CHEBI:43474"/>
        <dbReference type="ChEBI" id="CHEBI:83421"/>
        <dbReference type="EC" id="3.1.3.16"/>
    </reaction>
</comment>
<dbReference type="PANTHER" id="PTHR23081">
    <property type="entry name" value="RNA POLYMERASE II CTD PHOSPHATASE"/>
    <property type="match status" value="1"/>
</dbReference>
<dbReference type="InterPro" id="IPR023214">
    <property type="entry name" value="HAD_sf"/>
</dbReference>
<organism evidence="9 10">
    <name type="scientific">Trifolium pratense</name>
    <name type="common">Red clover</name>
    <dbReference type="NCBI Taxonomy" id="57577"/>
    <lineage>
        <taxon>Eukaryota</taxon>
        <taxon>Viridiplantae</taxon>
        <taxon>Streptophyta</taxon>
        <taxon>Embryophyta</taxon>
        <taxon>Tracheophyta</taxon>
        <taxon>Spermatophyta</taxon>
        <taxon>Magnoliopsida</taxon>
        <taxon>eudicotyledons</taxon>
        <taxon>Gunneridae</taxon>
        <taxon>Pentapetalae</taxon>
        <taxon>rosids</taxon>
        <taxon>fabids</taxon>
        <taxon>Fabales</taxon>
        <taxon>Fabaceae</taxon>
        <taxon>Papilionoideae</taxon>
        <taxon>50 kb inversion clade</taxon>
        <taxon>NPAAA clade</taxon>
        <taxon>Hologalegina</taxon>
        <taxon>IRL clade</taxon>
        <taxon>Trifolieae</taxon>
        <taxon>Trifolium</taxon>
    </lineage>
</organism>
<dbReference type="PROSITE" id="PS50969">
    <property type="entry name" value="FCP1"/>
    <property type="match status" value="1"/>
</dbReference>
<feature type="non-terminal residue" evidence="9">
    <location>
        <position position="1"/>
    </location>
</feature>
<dbReference type="GO" id="GO:0008420">
    <property type="term" value="F:RNA polymerase II CTD heptapeptide repeat phosphatase activity"/>
    <property type="evidence" value="ECO:0007669"/>
    <property type="project" value="UniProtKB-UniRule"/>
</dbReference>
<name>A0A2K3MQE9_TRIPR</name>
<reference evidence="9 10" key="1">
    <citation type="journal article" date="2014" name="Am. J. Bot.">
        <title>Genome assembly and annotation for red clover (Trifolium pratense; Fabaceae).</title>
        <authorList>
            <person name="Istvanek J."/>
            <person name="Jaros M."/>
            <person name="Krenek A."/>
            <person name="Repkova J."/>
        </authorList>
    </citation>
    <scope>NUCLEOTIDE SEQUENCE [LARGE SCALE GENOMIC DNA]</scope>
    <source>
        <strain evidence="10">cv. Tatra</strain>
        <tissue evidence="9">Young leaves</tissue>
    </source>
</reference>
<dbReference type="Pfam" id="PF00533">
    <property type="entry name" value="BRCT"/>
    <property type="match status" value="1"/>
</dbReference>
<reference evidence="9 10" key="2">
    <citation type="journal article" date="2017" name="Front. Plant Sci.">
        <title>Gene Classification and Mining of Molecular Markers Useful in Red Clover (Trifolium pratense) Breeding.</title>
        <authorList>
            <person name="Istvanek J."/>
            <person name="Dluhosova J."/>
            <person name="Dluhos P."/>
            <person name="Patkova L."/>
            <person name="Nedelnik J."/>
            <person name="Repkova J."/>
        </authorList>
    </citation>
    <scope>NUCLEOTIDE SEQUENCE [LARGE SCALE GENOMIC DNA]</scope>
    <source>
        <strain evidence="10">cv. Tatra</strain>
        <tissue evidence="9">Young leaves</tissue>
    </source>
</reference>
<dbReference type="InterPro" id="IPR036420">
    <property type="entry name" value="BRCT_dom_sf"/>
</dbReference>
<feature type="domain" description="BRCT" evidence="7">
    <location>
        <begin position="389"/>
        <end position="477"/>
    </location>
</feature>
<protein>
    <recommendedName>
        <fullName evidence="6">RNA polymerase II C-terminal domain phosphatase-like</fullName>
        <ecNumber evidence="6">3.1.3.16</ecNumber>
    </recommendedName>
</protein>
<dbReference type="EMBL" id="ASHM01011128">
    <property type="protein sequence ID" value="PNX93033.1"/>
    <property type="molecule type" value="Genomic_DNA"/>
</dbReference>
<dbReference type="Gene3D" id="3.40.50.1000">
    <property type="entry name" value="HAD superfamily/HAD-like"/>
    <property type="match status" value="1"/>
</dbReference>